<evidence type="ECO:0000313" key="1">
    <source>
        <dbReference type="EMBL" id="GAA0163977.1"/>
    </source>
</evidence>
<gene>
    <name evidence="1" type="ORF">LIER_19720</name>
</gene>
<dbReference type="EMBL" id="BAABME010004910">
    <property type="protein sequence ID" value="GAA0163977.1"/>
    <property type="molecule type" value="Genomic_DNA"/>
</dbReference>
<dbReference type="AlphaFoldDB" id="A0AAV3QPB5"/>
<evidence type="ECO:0000313" key="2">
    <source>
        <dbReference type="Proteomes" id="UP001454036"/>
    </source>
</evidence>
<accession>A0AAV3QPB5</accession>
<comment type="caution">
    <text evidence="1">The sequence shown here is derived from an EMBL/GenBank/DDBJ whole genome shotgun (WGS) entry which is preliminary data.</text>
</comment>
<evidence type="ECO:0008006" key="3">
    <source>
        <dbReference type="Google" id="ProtNLM"/>
    </source>
</evidence>
<proteinExistence type="predicted"/>
<keyword evidence="2" id="KW-1185">Reference proteome</keyword>
<organism evidence="1 2">
    <name type="scientific">Lithospermum erythrorhizon</name>
    <name type="common">Purple gromwell</name>
    <name type="synonym">Lithospermum officinale var. erythrorhizon</name>
    <dbReference type="NCBI Taxonomy" id="34254"/>
    <lineage>
        <taxon>Eukaryota</taxon>
        <taxon>Viridiplantae</taxon>
        <taxon>Streptophyta</taxon>
        <taxon>Embryophyta</taxon>
        <taxon>Tracheophyta</taxon>
        <taxon>Spermatophyta</taxon>
        <taxon>Magnoliopsida</taxon>
        <taxon>eudicotyledons</taxon>
        <taxon>Gunneridae</taxon>
        <taxon>Pentapetalae</taxon>
        <taxon>asterids</taxon>
        <taxon>lamiids</taxon>
        <taxon>Boraginales</taxon>
        <taxon>Boraginaceae</taxon>
        <taxon>Boraginoideae</taxon>
        <taxon>Lithospermeae</taxon>
        <taxon>Lithospermum</taxon>
    </lineage>
</organism>
<dbReference type="Proteomes" id="UP001454036">
    <property type="component" value="Unassembled WGS sequence"/>
</dbReference>
<reference evidence="1 2" key="1">
    <citation type="submission" date="2024-01" db="EMBL/GenBank/DDBJ databases">
        <title>The complete chloroplast genome sequence of Lithospermum erythrorhizon: insights into the phylogenetic relationship among Boraginaceae species and the maternal lineages of purple gromwells.</title>
        <authorList>
            <person name="Okada T."/>
            <person name="Watanabe K."/>
        </authorList>
    </citation>
    <scope>NUCLEOTIDE SEQUENCE [LARGE SCALE GENOMIC DNA]</scope>
</reference>
<name>A0AAV3QPB5_LITER</name>
<protein>
    <recommendedName>
        <fullName evidence="3">Secreted protein</fullName>
    </recommendedName>
</protein>
<sequence>MLLIRSASHQFCSVSISSATLALSKPGGGVVIKDVALSPATQWPPQIRVVLPFPTRQLHPCRNSFLASRMLRHVKEGS</sequence>